<dbReference type="Proteomes" id="UP000448867">
    <property type="component" value="Unassembled WGS sequence"/>
</dbReference>
<feature type="transmembrane region" description="Helical" evidence="1">
    <location>
        <begin position="71"/>
        <end position="92"/>
    </location>
</feature>
<keyword evidence="1" id="KW-0472">Membrane</keyword>
<feature type="transmembrane region" description="Helical" evidence="1">
    <location>
        <begin position="28"/>
        <end position="51"/>
    </location>
</feature>
<keyword evidence="1" id="KW-0812">Transmembrane</keyword>
<accession>A0A7X2IY82</accession>
<keyword evidence="1" id="KW-1133">Transmembrane helix</keyword>
<comment type="caution">
    <text evidence="2">The sequence shown here is derived from an EMBL/GenBank/DDBJ whole genome shotgun (WGS) entry which is preliminary data.</text>
</comment>
<dbReference type="RefSeq" id="WP_154306994.1">
    <property type="nucleotide sequence ID" value="NZ_WKKI01000008.1"/>
</dbReference>
<evidence type="ECO:0000313" key="3">
    <source>
        <dbReference type="Proteomes" id="UP000448867"/>
    </source>
</evidence>
<gene>
    <name evidence="2" type="ORF">GJU40_06690</name>
</gene>
<name>A0A7X2IY82_9BACI</name>
<feature type="transmembrane region" description="Helical" evidence="1">
    <location>
        <begin position="99"/>
        <end position="120"/>
    </location>
</feature>
<dbReference type="EMBL" id="WKKI01000008">
    <property type="protein sequence ID" value="MRX71860.1"/>
    <property type="molecule type" value="Genomic_DNA"/>
</dbReference>
<keyword evidence="3" id="KW-1185">Reference proteome</keyword>
<proteinExistence type="predicted"/>
<organism evidence="2 3">
    <name type="scientific">Metabacillus lacus</name>
    <dbReference type="NCBI Taxonomy" id="1983721"/>
    <lineage>
        <taxon>Bacteria</taxon>
        <taxon>Bacillati</taxon>
        <taxon>Bacillota</taxon>
        <taxon>Bacilli</taxon>
        <taxon>Bacillales</taxon>
        <taxon>Bacillaceae</taxon>
        <taxon>Metabacillus</taxon>
    </lineage>
</organism>
<sequence>MEVKYQRNEPIQPAAITSPKKDMSVRRLLNILGIIFVPIIILSTITAPISLNQQLELYINSEAMLKSEEAWEFSLFILSFAMLYFLFVNILSLVRYGRLLLYLGLTLLLIGSLAAVFMLIGVH</sequence>
<reference evidence="2 3" key="1">
    <citation type="submission" date="2019-11" db="EMBL/GenBank/DDBJ databases">
        <title>Bacillus lacus genome.</title>
        <authorList>
            <person name="Allen C.J."/>
            <person name="Newman J.D."/>
        </authorList>
    </citation>
    <scope>NUCLEOTIDE SEQUENCE [LARGE SCALE GENOMIC DNA]</scope>
    <source>
        <strain evidence="2 3">KCTC 33946</strain>
    </source>
</reference>
<evidence type="ECO:0000256" key="1">
    <source>
        <dbReference type="SAM" id="Phobius"/>
    </source>
</evidence>
<dbReference type="AlphaFoldDB" id="A0A7X2IY82"/>
<protein>
    <submittedName>
        <fullName evidence="2">Uncharacterized protein</fullName>
    </submittedName>
</protein>
<evidence type="ECO:0000313" key="2">
    <source>
        <dbReference type="EMBL" id="MRX71860.1"/>
    </source>
</evidence>